<evidence type="ECO:0000313" key="3">
    <source>
        <dbReference type="Proteomes" id="UP000308430"/>
    </source>
</evidence>
<name>A0A4S4ARJ4_9RHOO</name>
<keyword evidence="3" id="KW-1185">Reference proteome</keyword>
<organism evidence="2 3">
    <name type="scientific">Pseudothauera nasutitermitis</name>
    <dbReference type="NCBI Taxonomy" id="2565930"/>
    <lineage>
        <taxon>Bacteria</taxon>
        <taxon>Pseudomonadati</taxon>
        <taxon>Pseudomonadota</taxon>
        <taxon>Betaproteobacteria</taxon>
        <taxon>Rhodocyclales</taxon>
        <taxon>Zoogloeaceae</taxon>
        <taxon>Pseudothauera</taxon>
    </lineage>
</organism>
<reference evidence="2 3" key="1">
    <citation type="submission" date="2019-04" db="EMBL/GenBank/DDBJ databases">
        <title>Azoarcus nasutitermitis sp. nov. isolated from termite nest.</title>
        <authorList>
            <person name="Lin S.-Y."/>
            <person name="Hameed A."/>
            <person name="Hsu Y.-H."/>
            <person name="Young C.-C."/>
        </authorList>
    </citation>
    <scope>NUCLEOTIDE SEQUENCE [LARGE SCALE GENOMIC DNA]</scope>
    <source>
        <strain evidence="2 3">CC-YHH838</strain>
    </source>
</reference>
<feature type="region of interest" description="Disordered" evidence="1">
    <location>
        <begin position="1"/>
        <end position="25"/>
    </location>
</feature>
<evidence type="ECO:0000313" key="2">
    <source>
        <dbReference type="EMBL" id="THF62395.1"/>
    </source>
</evidence>
<feature type="region of interest" description="Disordered" evidence="1">
    <location>
        <begin position="37"/>
        <end position="60"/>
    </location>
</feature>
<dbReference type="EMBL" id="SSOC01000007">
    <property type="protein sequence ID" value="THF62395.1"/>
    <property type="molecule type" value="Genomic_DNA"/>
</dbReference>
<dbReference type="AlphaFoldDB" id="A0A4S4ARJ4"/>
<dbReference type="RefSeq" id="WP_136349817.1">
    <property type="nucleotide sequence ID" value="NZ_SSOC01000007.1"/>
</dbReference>
<accession>A0A4S4ARJ4</accession>
<dbReference type="Proteomes" id="UP000308430">
    <property type="component" value="Unassembled WGS sequence"/>
</dbReference>
<feature type="compositionally biased region" description="Basic and acidic residues" evidence="1">
    <location>
        <begin position="117"/>
        <end position="129"/>
    </location>
</feature>
<sequence length="167" mass="17967">MKISSSYTQTTAAGGTPPSASKAGSFQSVLDTAYAGTATSTDDAQADTPPLNRAERIQADNEATRAEFFEYMRKSPMERMRDAVLRSMGLTEEDLEAMPPEKREQVELEIAQRIRERLLRNTEQSDERGTPAGPPDQSIGAVDAGRPLSPWSSAAGMVSGAADQAKT</sequence>
<proteinExistence type="predicted"/>
<feature type="region of interest" description="Disordered" evidence="1">
    <location>
        <begin position="117"/>
        <end position="167"/>
    </location>
</feature>
<protein>
    <submittedName>
        <fullName evidence="2">Uncharacterized protein</fullName>
    </submittedName>
</protein>
<gene>
    <name evidence="2" type="ORF">E6C76_18960</name>
</gene>
<feature type="compositionally biased region" description="Low complexity" evidence="1">
    <location>
        <begin position="37"/>
        <end position="48"/>
    </location>
</feature>
<comment type="caution">
    <text evidence="2">The sequence shown here is derived from an EMBL/GenBank/DDBJ whole genome shotgun (WGS) entry which is preliminary data.</text>
</comment>
<evidence type="ECO:0000256" key="1">
    <source>
        <dbReference type="SAM" id="MobiDB-lite"/>
    </source>
</evidence>
<dbReference type="OrthoDB" id="8641953at2"/>